<protein>
    <submittedName>
        <fullName evidence="3">PRD domain-containing protein</fullName>
    </submittedName>
</protein>
<dbReference type="InterPro" id="IPR036634">
    <property type="entry name" value="PRD_sf"/>
</dbReference>
<comment type="caution">
    <text evidence="3">The sequence shown here is derived from an EMBL/GenBank/DDBJ whole genome shotgun (WGS) entry which is preliminary data.</text>
</comment>
<feature type="domain" description="PRD" evidence="2">
    <location>
        <begin position="167"/>
        <end position="275"/>
    </location>
</feature>
<evidence type="ECO:0000259" key="2">
    <source>
        <dbReference type="PROSITE" id="PS51372"/>
    </source>
</evidence>
<dbReference type="PANTHER" id="PTHR30185">
    <property type="entry name" value="CRYPTIC BETA-GLUCOSIDE BGL OPERON ANTITERMINATOR"/>
    <property type="match status" value="1"/>
</dbReference>
<dbReference type="PROSITE" id="PS51372">
    <property type="entry name" value="PRD_2"/>
    <property type="match status" value="2"/>
</dbReference>
<evidence type="ECO:0000256" key="1">
    <source>
        <dbReference type="ARBA" id="ARBA00022737"/>
    </source>
</evidence>
<dbReference type="InterPro" id="IPR004341">
    <property type="entry name" value="CAT_RNA-bd_dom"/>
</dbReference>
<feature type="domain" description="PRD" evidence="2">
    <location>
        <begin position="61"/>
        <end position="166"/>
    </location>
</feature>
<keyword evidence="1" id="KW-0677">Repeat</keyword>
<accession>A0ABW6JWC9</accession>
<reference evidence="3 4" key="1">
    <citation type="submission" date="2024-08" db="EMBL/GenBank/DDBJ databases">
        <title>Two novel Cytobacillus novel species.</title>
        <authorList>
            <person name="Liu G."/>
        </authorList>
    </citation>
    <scope>NUCLEOTIDE SEQUENCE [LARGE SCALE GENOMIC DNA]</scope>
    <source>
        <strain evidence="3 4">FJAT-53684</strain>
    </source>
</reference>
<dbReference type="Proteomes" id="UP001601058">
    <property type="component" value="Unassembled WGS sequence"/>
</dbReference>
<dbReference type="InterPro" id="IPR036650">
    <property type="entry name" value="CAT_RNA-bd_dom_sf"/>
</dbReference>
<dbReference type="EMBL" id="JBIACJ010000003">
    <property type="protein sequence ID" value="MFE8696177.1"/>
    <property type="molecule type" value="Genomic_DNA"/>
</dbReference>
<sequence length="275" mass="32647">MKIKKILNNNAVIVLDDGREKIATGAGIAFNMKRNDRVIAEKIEKIFVMRENAKLEQLLSRIPEEHFTISEEIITYAENQMNTKLNEHIHLVLTDHLSFAIERAKEGIYLSNKLLHEIKILYQREFEMGLWAIKHIKERCQVEMPIDEAAFIALHLHTMKPKGGDLHQTVRQTEMIWDMVQSIKSHFMLTIEEDDISYQRLIRHLRFTLTRLSHYELHRMDEEMSVMIQRKFPLAYRCAREMAKNLERQHGIELPEQELGYIALHIERLRKNERL</sequence>
<evidence type="ECO:0000313" key="4">
    <source>
        <dbReference type="Proteomes" id="UP001601058"/>
    </source>
</evidence>
<dbReference type="SUPFAM" id="SSF50151">
    <property type="entry name" value="SacY-like RNA-binding domain"/>
    <property type="match status" value="1"/>
</dbReference>
<proteinExistence type="predicted"/>
<dbReference type="Gene3D" id="2.30.24.10">
    <property type="entry name" value="CAT RNA-binding domain"/>
    <property type="match status" value="1"/>
</dbReference>
<keyword evidence="4" id="KW-1185">Reference proteome</keyword>
<name>A0ABW6JWC9_9BACI</name>
<dbReference type="Pfam" id="PF00874">
    <property type="entry name" value="PRD"/>
    <property type="match status" value="2"/>
</dbReference>
<gene>
    <name evidence="3" type="ORF">ACFYKT_07400</name>
</gene>
<evidence type="ECO:0000313" key="3">
    <source>
        <dbReference type="EMBL" id="MFE8696177.1"/>
    </source>
</evidence>
<dbReference type="SUPFAM" id="SSF63520">
    <property type="entry name" value="PTS-regulatory domain, PRD"/>
    <property type="match status" value="2"/>
</dbReference>
<dbReference type="RefSeq" id="WP_389218302.1">
    <property type="nucleotide sequence ID" value="NZ_JBIACJ010000003.1"/>
</dbReference>
<dbReference type="InterPro" id="IPR011608">
    <property type="entry name" value="PRD"/>
</dbReference>
<dbReference type="PANTHER" id="PTHR30185:SF15">
    <property type="entry name" value="CRYPTIC BETA-GLUCOSIDE BGL OPERON ANTITERMINATOR"/>
    <property type="match status" value="1"/>
</dbReference>
<organism evidence="3 4">
    <name type="scientific">Cytobacillus mangrovibacter</name>
    <dbReference type="NCBI Taxonomy" id="3299024"/>
    <lineage>
        <taxon>Bacteria</taxon>
        <taxon>Bacillati</taxon>
        <taxon>Bacillota</taxon>
        <taxon>Bacilli</taxon>
        <taxon>Bacillales</taxon>
        <taxon>Bacillaceae</taxon>
        <taxon>Cytobacillus</taxon>
    </lineage>
</organism>
<dbReference type="SMART" id="SM01061">
    <property type="entry name" value="CAT_RBD"/>
    <property type="match status" value="1"/>
</dbReference>
<dbReference type="Gene3D" id="1.10.1790.10">
    <property type="entry name" value="PRD domain"/>
    <property type="match status" value="2"/>
</dbReference>
<dbReference type="Pfam" id="PF03123">
    <property type="entry name" value="CAT_RBD"/>
    <property type="match status" value="1"/>
</dbReference>
<dbReference type="InterPro" id="IPR050661">
    <property type="entry name" value="BglG_antiterminators"/>
</dbReference>